<evidence type="ECO:0000313" key="1">
    <source>
        <dbReference type="EMBL" id="MEI5907517.1"/>
    </source>
</evidence>
<evidence type="ECO:0000313" key="2">
    <source>
        <dbReference type="Proteomes" id="UP001312865"/>
    </source>
</evidence>
<dbReference type="EMBL" id="JBBAXC010000007">
    <property type="protein sequence ID" value="MEI5907517.1"/>
    <property type="molecule type" value="Genomic_DNA"/>
</dbReference>
<accession>A0ABU8HDZ4</accession>
<protein>
    <submittedName>
        <fullName evidence="1">Alpha/beta fold hydrolase</fullName>
    </submittedName>
</protein>
<keyword evidence="1" id="KW-0378">Hydrolase</keyword>
<organism evidence="1 2">
    <name type="scientific">Bacillus spongiae</name>
    <dbReference type="NCBI Taxonomy" id="2683610"/>
    <lineage>
        <taxon>Bacteria</taxon>
        <taxon>Bacillati</taxon>
        <taxon>Bacillota</taxon>
        <taxon>Bacilli</taxon>
        <taxon>Bacillales</taxon>
        <taxon>Bacillaceae</taxon>
        <taxon>Bacillus</taxon>
    </lineage>
</organism>
<proteinExistence type="predicted"/>
<name>A0ABU8HDZ4_9BACI</name>
<dbReference type="InterPro" id="IPR003386">
    <property type="entry name" value="LACT/PDAT_acylTrfase"/>
</dbReference>
<dbReference type="Pfam" id="PF02450">
    <property type="entry name" value="LCAT"/>
    <property type="match status" value="1"/>
</dbReference>
<dbReference type="Proteomes" id="UP001312865">
    <property type="component" value="Unassembled WGS sequence"/>
</dbReference>
<gene>
    <name evidence="1" type="ORF">WAK64_10650</name>
</gene>
<dbReference type="RefSeq" id="WP_336586950.1">
    <property type="nucleotide sequence ID" value="NZ_JBBAXC010000007.1"/>
</dbReference>
<dbReference type="GO" id="GO:0016787">
    <property type="term" value="F:hydrolase activity"/>
    <property type="evidence" value="ECO:0007669"/>
    <property type="project" value="UniProtKB-KW"/>
</dbReference>
<comment type="caution">
    <text evidence="1">The sequence shown here is derived from an EMBL/GenBank/DDBJ whole genome shotgun (WGS) entry which is preliminary data.</text>
</comment>
<sequence>MLSAKKEATPLIFVPGLFGSMSENIIQGTGKWHFGIASIVYDPFITALEQALGYQKDVDLFIAYYDWRKKVRVSFKEYLMKTIKKVKKQTNHKKVNIVAHSMGGLLTRAYIESRVYEKDIHQVILIGTPNSGCPPHYMYWTSGEKLAPSEPTLTPLFMNAYLYLFSYLYETDITSTIHQQFKGLRDLIPSEDYGNYLLKKGTLHWHWSNISNMKTKNEFLNSLNKDARLLKKRKVKLSLIAGIGQQTINGLKVISTSSKRGDGEVIGTLSTELGDGNTTVRSVFSIPGETYLLEGNHQSILLQSIPLLQTILGKKTTLQVDVPFIPEKDYLIMIVKGQGHLAVKNPLYQRTLANHTHFVLSHKAEAHVFHSHQKQTIDICKIHFNKKEPTTLHVDEKEQVEL</sequence>
<dbReference type="PANTHER" id="PTHR11440">
    <property type="entry name" value="LECITHIN-CHOLESTEROL ACYLTRANSFERASE-RELATED"/>
    <property type="match status" value="1"/>
</dbReference>
<keyword evidence="2" id="KW-1185">Reference proteome</keyword>
<reference evidence="1 2" key="1">
    <citation type="journal article" date="2018" name="J. Microbiol.">
        <title>Bacillus spongiae sp. nov., isolated from sponge of Jeju Island.</title>
        <authorList>
            <person name="Lee G.E."/>
            <person name="Im W.T."/>
            <person name="Park J.S."/>
        </authorList>
    </citation>
    <scope>NUCLEOTIDE SEQUENCE [LARGE SCALE GENOMIC DNA]</scope>
    <source>
        <strain evidence="1 2">135PIL107-10</strain>
    </source>
</reference>
<dbReference type="Gene3D" id="3.40.50.1820">
    <property type="entry name" value="alpha/beta hydrolase"/>
    <property type="match status" value="1"/>
</dbReference>
<dbReference type="InterPro" id="IPR029058">
    <property type="entry name" value="AB_hydrolase_fold"/>
</dbReference>
<dbReference type="SUPFAM" id="SSF53474">
    <property type="entry name" value="alpha/beta-Hydrolases"/>
    <property type="match status" value="1"/>
</dbReference>